<accession>A0A2U3DP41</accession>
<dbReference type="SMART" id="SM00320">
    <property type="entry name" value="WD40"/>
    <property type="match status" value="18"/>
</dbReference>
<evidence type="ECO:0000256" key="4">
    <source>
        <dbReference type="SAM" id="MobiDB-lite"/>
    </source>
</evidence>
<evidence type="ECO:0000313" key="7">
    <source>
        <dbReference type="Proteomes" id="UP000245956"/>
    </source>
</evidence>
<dbReference type="InterPro" id="IPR027417">
    <property type="entry name" value="P-loop_NTPase"/>
</dbReference>
<dbReference type="Gene3D" id="2.130.10.10">
    <property type="entry name" value="YVTN repeat-like/Quinoprotein amine dehydrogenase"/>
    <property type="match status" value="8"/>
</dbReference>
<evidence type="ECO:0000256" key="3">
    <source>
        <dbReference type="PROSITE-ProRule" id="PRU00221"/>
    </source>
</evidence>
<feature type="repeat" description="WD" evidence="3">
    <location>
        <begin position="1217"/>
        <end position="1258"/>
    </location>
</feature>
<name>A0A2U3DP41_PURLI</name>
<dbReference type="SMART" id="SM00564">
    <property type="entry name" value="PQQ"/>
    <property type="match status" value="15"/>
</dbReference>
<feature type="repeat" description="WD" evidence="3">
    <location>
        <begin position="1175"/>
        <end position="1216"/>
    </location>
</feature>
<feature type="domain" description="NACHT" evidence="5">
    <location>
        <begin position="189"/>
        <end position="426"/>
    </location>
</feature>
<proteinExistence type="predicted"/>
<feature type="repeat" description="WD" evidence="3">
    <location>
        <begin position="990"/>
        <end position="1031"/>
    </location>
</feature>
<feature type="repeat" description="WD" evidence="3">
    <location>
        <begin position="1039"/>
        <end position="1080"/>
    </location>
</feature>
<dbReference type="InterPro" id="IPR056884">
    <property type="entry name" value="NPHP3-like_N"/>
</dbReference>
<feature type="repeat" description="WD" evidence="3">
    <location>
        <begin position="1333"/>
        <end position="1374"/>
    </location>
</feature>
<dbReference type="InterPro" id="IPR020472">
    <property type="entry name" value="WD40_PAC1"/>
</dbReference>
<dbReference type="EMBL" id="LCWV01000116">
    <property type="protein sequence ID" value="PWI64016.1"/>
    <property type="molecule type" value="Genomic_DNA"/>
</dbReference>
<feature type="repeat" description="WD" evidence="3">
    <location>
        <begin position="1375"/>
        <end position="1416"/>
    </location>
</feature>
<dbReference type="InterPro" id="IPR011047">
    <property type="entry name" value="Quinoprotein_ADH-like_sf"/>
</dbReference>
<feature type="repeat" description="WD" evidence="3">
    <location>
        <begin position="945"/>
        <end position="986"/>
    </location>
</feature>
<evidence type="ECO:0000256" key="1">
    <source>
        <dbReference type="ARBA" id="ARBA00022574"/>
    </source>
</evidence>
<feature type="repeat" description="WD" evidence="3">
    <location>
        <begin position="775"/>
        <end position="816"/>
    </location>
</feature>
<feature type="repeat" description="WD" evidence="3">
    <location>
        <begin position="733"/>
        <end position="774"/>
    </location>
</feature>
<dbReference type="InterPro" id="IPR001680">
    <property type="entry name" value="WD40_rpt"/>
</dbReference>
<dbReference type="CDD" id="cd00200">
    <property type="entry name" value="WD40"/>
    <property type="match status" value="2"/>
</dbReference>
<feature type="repeat" description="WD" evidence="3">
    <location>
        <begin position="1081"/>
        <end position="1122"/>
    </location>
</feature>
<evidence type="ECO:0000259" key="5">
    <source>
        <dbReference type="PROSITE" id="PS50837"/>
    </source>
</evidence>
<feature type="repeat" description="WD" evidence="3">
    <location>
        <begin position="1459"/>
        <end position="1500"/>
    </location>
</feature>
<feature type="repeat" description="WD" evidence="3">
    <location>
        <begin position="1291"/>
        <end position="1332"/>
    </location>
</feature>
<dbReference type="PROSITE" id="PS50294">
    <property type="entry name" value="WD_REPEATS_REGION"/>
    <property type="match status" value="16"/>
</dbReference>
<dbReference type="InterPro" id="IPR019775">
    <property type="entry name" value="WD40_repeat_CS"/>
</dbReference>
<reference evidence="6 7" key="1">
    <citation type="journal article" date="2016" name="Front. Microbiol.">
        <title>Genome and transcriptome sequences reveal the specific parasitism of the nematophagous Purpureocillium lilacinum 36-1.</title>
        <authorList>
            <person name="Xie J."/>
            <person name="Li S."/>
            <person name="Mo C."/>
            <person name="Xiao X."/>
            <person name="Peng D."/>
            <person name="Wang G."/>
            <person name="Xiao Y."/>
        </authorList>
    </citation>
    <scope>NUCLEOTIDE SEQUENCE [LARGE SCALE GENOMIC DNA]</scope>
    <source>
        <strain evidence="6 7">36-1</strain>
    </source>
</reference>
<keyword evidence="2" id="KW-0677">Repeat</keyword>
<dbReference type="PROSITE" id="PS50837">
    <property type="entry name" value="NACHT"/>
    <property type="match status" value="1"/>
</dbReference>
<dbReference type="PANTHER" id="PTHR19879">
    <property type="entry name" value="TRANSCRIPTION INITIATION FACTOR TFIID"/>
    <property type="match status" value="1"/>
</dbReference>
<feature type="repeat" description="WD" evidence="3">
    <location>
        <begin position="868"/>
        <end position="902"/>
    </location>
</feature>
<protein>
    <recommendedName>
        <fullName evidence="5">NACHT domain-containing protein</fullName>
    </recommendedName>
</protein>
<dbReference type="InterPro" id="IPR018391">
    <property type="entry name" value="PQQ_b-propeller_rpt"/>
</dbReference>
<dbReference type="InterPro" id="IPR015943">
    <property type="entry name" value="WD40/YVTN_repeat-like_dom_sf"/>
</dbReference>
<dbReference type="PRINTS" id="PR00320">
    <property type="entry name" value="GPROTEINBRPT"/>
</dbReference>
<dbReference type="SUPFAM" id="SSF50978">
    <property type="entry name" value="WD40 repeat-like"/>
    <property type="match status" value="2"/>
</dbReference>
<feature type="region of interest" description="Disordered" evidence="4">
    <location>
        <begin position="831"/>
        <end position="858"/>
    </location>
</feature>
<dbReference type="Pfam" id="PF00400">
    <property type="entry name" value="WD40"/>
    <property type="match status" value="16"/>
</dbReference>
<dbReference type="Proteomes" id="UP000245956">
    <property type="component" value="Unassembled WGS sequence"/>
</dbReference>
<evidence type="ECO:0000313" key="6">
    <source>
        <dbReference type="EMBL" id="PWI64016.1"/>
    </source>
</evidence>
<gene>
    <name evidence="6" type="ORF">PCL_00450</name>
</gene>
<feature type="repeat" description="WD" evidence="3">
    <location>
        <begin position="1126"/>
        <end position="1167"/>
    </location>
</feature>
<organism evidence="6 7">
    <name type="scientific">Purpureocillium lilacinum</name>
    <name type="common">Paecilomyces lilacinus</name>
    <dbReference type="NCBI Taxonomy" id="33203"/>
    <lineage>
        <taxon>Eukaryota</taxon>
        <taxon>Fungi</taxon>
        <taxon>Dikarya</taxon>
        <taxon>Ascomycota</taxon>
        <taxon>Pezizomycotina</taxon>
        <taxon>Sordariomycetes</taxon>
        <taxon>Hypocreomycetidae</taxon>
        <taxon>Hypocreales</taxon>
        <taxon>Ophiocordycipitaceae</taxon>
        <taxon>Purpureocillium</taxon>
    </lineage>
</organism>
<dbReference type="Pfam" id="PF24883">
    <property type="entry name" value="NPHP3_N"/>
    <property type="match status" value="1"/>
</dbReference>
<sequence>MTAAVEVPLHDIKIQAMDTAASARDQEFNQGLLETIREAINVTGNGDDASVSVMPKFRRGDWTKSRWGQPITTIHTLQSHIKVTIAGWYIFVLLTLSSKTSTTMPVAGTGKVNDDVVLRKGFWIFRLIIERANSSFAADLKCLTDLRVTDPRHDKERIKDTKGGLLESAYNWILDHPDFRRWHDDDQSRLLWVKGDPGKGKTMLLIGIVNELERQLAQPKHTEQSTSHTEQSTSQTAVLSYFFCQGTESSLNNAVVVLRGLIYLLAAQQPSLVSHLRDKYEESGPKLFEGANAFFALSDILGGMLKDPSLARAYLVIDALDECETDLQRLLKLIVQNTSASRVKWIVSSRNRDDIGERLELADLKVNLSLELNRESIAAAVDIYINHRVSQLALLKQYDLGTEGAVRDYLCANADSTFLWVALVCQNLEEIPRRKAKSALKAFPPGLESLYGRMMEQVRNLKDPDDVDLCMRILAGITVAYRPLTLVELASLIEPLDDISDNPASLAEVVGLCGSFLTVRDDRVYIIHQSAKDYLSDKATTTVFPSGPAAVHRDILLQCLLTMRKSLRRDIYGLVHPGFSIKDLVIPNPDPLASVRYSCVHWIDHLCDASQRDLVIDGGPVHNFLQAYLLYWIEASSLSGATSHAVFATAKLERQLKSIFTDSALLSLTLDAHRFLLYSGLGIKKAPLQTYVSALLFSPTASLTRELFQKEAPQWVSTGPTTDERWSPLVRTLEGHIGAVRSVVFSPDGKLIASASEDRTVKVWDVATGDVVREFDGHSLAVRSVAFSPDGKLIVSASEDETVKVRDVATGDVVRTLEDHNNRVEGRVRSLEGQDRQGVGRGHGRRRTYARGPRRRGRFGRLPARCKVNGIGISPGGKLIASASDDRTVKVWDGATGDVVRTLEGHDDTANSVAFSPNGKLIASASNDRTVKMWDAATGDVVRTLEGHGDAANSVAFSPDGKLIASASDDRTVKVWDAATGYVVCMFDGHREYLGAINSVAFSPDGKLIASASDDLTVKMWDAATGDVMSALEGHGERRESHGGAVNSVAFSPNGKLIASASDDRTVKVWDGATGAVVRTLEGHNDKANSVAFSADGKLIASASDDRTVKVWDAATGYVVCMFDGHREYLGAINSVAFSPDGKLIASASDDLTVKMWDAATGDVMSALEGHGERRESHGGAVNSVAFSPNGKLIASASDDRTVKVWDGATGDVVRTLEGHGDAVNSVAFSPDGKLIASASNDRTVKMWDAATGYVVRTLEGHDGGVLLFSFLGARTVKVWDGATGGVVHTLEGHGDAVNSVAFSPDGKLIASASNDRTVKMWDAATGYVVRTLEGHGDTVTSVAFSPDGKLIASASNDRTVKMWDAATGYVVRTLEGHGDTVTSVAFSPDGKLIASASNDRTVKMWDAATGYVVRTLEGHGDTVTSVAFSPDGKLIASASNDRTVKMWDAATGYVVRTLEGHGDTVTSVAFSPDGKLIASASNDWTVKVWDAATGYVMRILHGFVRTVEGYCEYVGRVKSVAFSPDGKCVRTLDDYGHTTSFEVESVDFSPDWKHVHALDDYLYPRRLLGPSGYGLSSDGSWITWSGHGALWLPPECSPFRSTIWCSAEPSLMARVAIGCRSGRVKATGIRDTFIGCRRRDASAGGGFAVVRRPIRLVARHCLSAQSSHRRPFLACSAFTCILLAIWACSKPPRKTFSFALAHSAAEPAATLNTSVAQPRQSLSQKCPGHGAHTRNRPLLYTGRKGFRDVVPRSLVVHHICGTTAQRGTLVDCWPYNTSASQPRALEQVQKNVAAEVSQIVRAQTIWDIYSEAWSAYVTGGSPDLPPELPCWMATRKHLPPDDGWSEFVYRGFKHQWSVLSTSAWQFDNSLTQTIGRFIMVTFNGDLGGEVRTNHGRDTWYQDKSGFFPLLPWNG</sequence>
<dbReference type="GO" id="GO:0035097">
    <property type="term" value="C:histone methyltransferase complex"/>
    <property type="evidence" value="ECO:0007669"/>
    <property type="project" value="UniProtKB-ARBA"/>
</dbReference>
<dbReference type="SUPFAM" id="SSF50998">
    <property type="entry name" value="Quinoprotein alcohol dehydrogenase-like"/>
    <property type="match status" value="1"/>
</dbReference>
<keyword evidence="1 3" id="KW-0853">WD repeat</keyword>
<dbReference type="PROSITE" id="PS50082">
    <property type="entry name" value="WD_REPEATS_2"/>
    <property type="match status" value="16"/>
</dbReference>
<feature type="repeat" description="WD" evidence="3">
    <location>
        <begin position="1417"/>
        <end position="1458"/>
    </location>
</feature>
<dbReference type="PROSITE" id="PS00678">
    <property type="entry name" value="WD_REPEATS_1"/>
    <property type="match status" value="12"/>
</dbReference>
<dbReference type="FunFam" id="2.130.10.10:FF:000228">
    <property type="entry name" value="COMPASS-like H3K4 histone methylase component WDR5A"/>
    <property type="match status" value="1"/>
</dbReference>
<dbReference type="Gene3D" id="3.40.50.300">
    <property type="entry name" value="P-loop containing nucleotide triphosphate hydrolases"/>
    <property type="match status" value="1"/>
</dbReference>
<evidence type="ECO:0000256" key="2">
    <source>
        <dbReference type="ARBA" id="ARBA00022737"/>
    </source>
</evidence>
<feature type="compositionally biased region" description="Basic residues" evidence="4">
    <location>
        <begin position="842"/>
        <end position="858"/>
    </location>
</feature>
<feature type="repeat" description="WD" evidence="3">
    <location>
        <begin position="903"/>
        <end position="944"/>
    </location>
</feature>
<dbReference type="PANTHER" id="PTHR19879:SF9">
    <property type="entry name" value="TRANSCRIPTION INITIATION FACTOR TFIID SUBUNIT 5"/>
    <property type="match status" value="1"/>
</dbReference>
<comment type="caution">
    <text evidence="6">The sequence shown here is derived from an EMBL/GenBank/DDBJ whole genome shotgun (WGS) entry which is preliminary data.</text>
</comment>
<dbReference type="InterPro" id="IPR007111">
    <property type="entry name" value="NACHT_NTPase"/>
</dbReference>
<dbReference type="InterPro" id="IPR036322">
    <property type="entry name" value="WD40_repeat_dom_sf"/>
</dbReference>